<evidence type="ECO:0000313" key="2">
    <source>
        <dbReference type="Proteomes" id="UP000004828"/>
    </source>
</evidence>
<sequence>MTFPEIVKTTLWDIIDEMSHSLSSFVKNPDKDFIRKRKLDFKKMMHLIISMESGSLNHELLKFFEYDFLY</sequence>
<protein>
    <submittedName>
        <fullName evidence="1">Uncharacterized protein</fullName>
    </submittedName>
</protein>
<dbReference type="Proteomes" id="UP000004828">
    <property type="component" value="Unassembled WGS sequence"/>
</dbReference>
<accession>C7GIH0</accession>
<reference evidence="1 2" key="1">
    <citation type="submission" date="2009-08" db="EMBL/GenBank/DDBJ databases">
        <authorList>
            <person name="Weinstock G."/>
            <person name="Sodergren E."/>
            <person name="Clifton S."/>
            <person name="Fulton L."/>
            <person name="Fulton B."/>
            <person name="Courtney L."/>
            <person name="Fronick C."/>
            <person name="Harrison M."/>
            <person name="Strong C."/>
            <person name="Farmer C."/>
            <person name="Delahaunty K."/>
            <person name="Markovic C."/>
            <person name="Hall O."/>
            <person name="Minx P."/>
            <person name="Tomlinson C."/>
            <person name="Mitreva M."/>
            <person name="Nelson J."/>
            <person name="Hou S."/>
            <person name="Wollam A."/>
            <person name="Pepin K.H."/>
            <person name="Johnson M."/>
            <person name="Bhonagiri V."/>
            <person name="Nash W.E."/>
            <person name="Warren W."/>
            <person name="Chinwalla A."/>
            <person name="Mardis E.R."/>
            <person name="Wilson R.K."/>
        </authorList>
    </citation>
    <scope>NUCLEOTIDE SEQUENCE [LARGE SCALE GENOMIC DNA]</scope>
    <source>
        <strain evidence="1 2">L1-82</strain>
    </source>
</reference>
<name>C7GIH0_9FIRM</name>
<evidence type="ECO:0000313" key="1">
    <source>
        <dbReference type="EMBL" id="EEU98384.1"/>
    </source>
</evidence>
<dbReference type="AlphaFoldDB" id="C7GIH0"/>
<gene>
    <name evidence="1" type="ORF">ROSINTL182_09742</name>
</gene>
<dbReference type="EMBL" id="ABYJ02000381">
    <property type="protein sequence ID" value="EEU98384.1"/>
    <property type="molecule type" value="Genomic_DNA"/>
</dbReference>
<dbReference type="HOGENOM" id="CLU_171453_0_0_9"/>
<comment type="caution">
    <text evidence="1">The sequence shown here is derived from an EMBL/GenBank/DDBJ whole genome shotgun (WGS) entry which is preliminary data.</text>
</comment>
<proteinExistence type="predicted"/>
<organism evidence="1 2">
    <name type="scientific">Roseburia intestinalis L1-82</name>
    <dbReference type="NCBI Taxonomy" id="536231"/>
    <lineage>
        <taxon>Bacteria</taxon>
        <taxon>Bacillati</taxon>
        <taxon>Bacillota</taxon>
        <taxon>Clostridia</taxon>
        <taxon>Lachnospirales</taxon>
        <taxon>Lachnospiraceae</taxon>
        <taxon>Roseburia</taxon>
    </lineage>
</organism>
<feature type="non-terminal residue" evidence="1">
    <location>
        <position position="70"/>
    </location>
</feature>